<keyword evidence="2" id="KW-0812">Transmembrane</keyword>
<feature type="region of interest" description="Disordered" evidence="1">
    <location>
        <begin position="15"/>
        <end position="34"/>
    </location>
</feature>
<evidence type="ECO:0000256" key="2">
    <source>
        <dbReference type="SAM" id="Phobius"/>
    </source>
</evidence>
<accession>A0A8J1UUY4</accession>
<feature type="transmembrane region" description="Helical" evidence="2">
    <location>
        <begin position="50"/>
        <end position="72"/>
    </location>
</feature>
<evidence type="ECO:0000256" key="1">
    <source>
        <dbReference type="SAM" id="MobiDB-lite"/>
    </source>
</evidence>
<gene>
    <name evidence="3" type="ORF">OFUS_LOCUS357</name>
</gene>
<sequence length="228" mass="25440">MSHLVDDSEAVVGKEPNNIQEDTDGSVIDNSEASGRDYKVDPEFLREQNILALELLILSIVFIIFLCFLGILKKHFLARGWCLWCLSEGAKLKHIASLSSIGTTQSDSNTFLNRVYSTDDMLAAWGSGAYNDAVRRSIVAYNDAARRSIVAYNESTQWDGEENDDTKNDDDGENSDSSKTIITNNKGMMGRRVSFSMDFDVDGDIDVQSKKDIDQNRPNDLEIITEHA</sequence>
<keyword evidence="2" id="KW-1133">Transmembrane helix</keyword>
<evidence type="ECO:0000313" key="4">
    <source>
        <dbReference type="Proteomes" id="UP000749559"/>
    </source>
</evidence>
<comment type="caution">
    <text evidence="3">The sequence shown here is derived from an EMBL/GenBank/DDBJ whole genome shotgun (WGS) entry which is preliminary data.</text>
</comment>
<name>A0A8J1UUY4_OWEFU</name>
<dbReference type="EMBL" id="CAIIXF020000001">
    <property type="protein sequence ID" value="CAH1772623.1"/>
    <property type="molecule type" value="Genomic_DNA"/>
</dbReference>
<keyword evidence="2" id="KW-0472">Membrane</keyword>
<feature type="compositionally biased region" description="Acidic residues" evidence="1">
    <location>
        <begin position="159"/>
        <end position="174"/>
    </location>
</feature>
<dbReference type="AlphaFoldDB" id="A0A8J1UUY4"/>
<evidence type="ECO:0000313" key="3">
    <source>
        <dbReference type="EMBL" id="CAH1772623.1"/>
    </source>
</evidence>
<feature type="region of interest" description="Disordered" evidence="1">
    <location>
        <begin position="209"/>
        <end position="228"/>
    </location>
</feature>
<protein>
    <submittedName>
        <fullName evidence="3">Uncharacterized protein</fullName>
    </submittedName>
</protein>
<proteinExistence type="predicted"/>
<organism evidence="3 4">
    <name type="scientific">Owenia fusiformis</name>
    <name type="common">Polychaete worm</name>
    <dbReference type="NCBI Taxonomy" id="6347"/>
    <lineage>
        <taxon>Eukaryota</taxon>
        <taxon>Metazoa</taxon>
        <taxon>Spiralia</taxon>
        <taxon>Lophotrochozoa</taxon>
        <taxon>Annelida</taxon>
        <taxon>Polychaeta</taxon>
        <taxon>Sedentaria</taxon>
        <taxon>Canalipalpata</taxon>
        <taxon>Sabellida</taxon>
        <taxon>Oweniida</taxon>
        <taxon>Oweniidae</taxon>
        <taxon>Owenia</taxon>
    </lineage>
</organism>
<feature type="region of interest" description="Disordered" evidence="1">
    <location>
        <begin position="157"/>
        <end position="183"/>
    </location>
</feature>
<keyword evidence="4" id="KW-1185">Reference proteome</keyword>
<reference evidence="3" key="1">
    <citation type="submission" date="2022-03" db="EMBL/GenBank/DDBJ databases">
        <authorList>
            <person name="Martin C."/>
        </authorList>
    </citation>
    <scope>NUCLEOTIDE SEQUENCE</scope>
</reference>
<dbReference type="Proteomes" id="UP000749559">
    <property type="component" value="Unassembled WGS sequence"/>
</dbReference>